<gene>
    <name evidence="2" type="ORF">NRB20_54100</name>
</gene>
<evidence type="ECO:0008006" key="4">
    <source>
        <dbReference type="Google" id="ProtNLM"/>
    </source>
</evidence>
<proteinExistence type="predicted"/>
<dbReference type="Proteomes" id="UP000438448">
    <property type="component" value="Unassembled WGS sequence"/>
</dbReference>
<accession>A0A7K0D944</accession>
<dbReference type="CDD" id="cd00093">
    <property type="entry name" value="HTH_XRE"/>
    <property type="match status" value="1"/>
</dbReference>
<evidence type="ECO:0000313" key="2">
    <source>
        <dbReference type="EMBL" id="MQY22295.1"/>
    </source>
</evidence>
<feature type="region of interest" description="Disordered" evidence="1">
    <location>
        <begin position="1"/>
        <end position="22"/>
    </location>
</feature>
<evidence type="ECO:0000256" key="1">
    <source>
        <dbReference type="SAM" id="MobiDB-lite"/>
    </source>
</evidence>
<reference evidence="2 3" key="1">
    <citation type="submission" date="2019-10" db="EMBL/GenBank/DDBJ databases">
        <title>Nocardia macrotermitis sp. nov. and Nocardia aurantia sp. nov., isolated from the gut of fungus growing-termite Macrotermes natalensis.</title>
        <authorList>
            <person name="Benndorf R."/>
            <person name="Schwitalla J."/>
            <person name="Martin K."/>
            <person name="De Beer W."/>
            <person name="Kaster A.-K."/>
            <person name="Vollmers J."/>
            <person name="Poulsen M."/>
            <person name="Beemelmanns C."/>
        </authorList>
    </citation>
    <scope>NUCLEOTIDE SEQUENCE [LARGE SCALE GENOMIC DNA]</scope>
    <source>
        <strain evidence="2 3">RB20</strain>
    </source>
</reference>
<evidence type="ECO:0000313" key="3">
    <source>
        <dbReference type="Proteomes" id="UP000438448"/>
    </source>
</evidence>
<dbReference type="InterPro" id="IPR001387">
    <property type="entry name" value="Cro/C1-type_HTH"/>
</dbReference>
<name>A0A7K0D944_9NOCA</name>
<dbReference type="AlphaFoldDB" id="A0A7K0D944"/>
<protein>
    <recommendedName>
        <fullName evidence="4">HTH cro/C1-type domain-containing protein</fullName>
    </recommendedName>
</protein>
<sequence length="488" mass="53143">MLVTEYSGRGKQGMDSSQGNDVRHGISCARRTARAAKADGARDHEAALAVHRHCGVSLLRAHRIVHGYTLVEAVDALKELLRERGTPAEGLAHQRMSQWECGQDTPSPHYLDALCLLYRTRPDRLGFGTDYSEPDPVPRRELEDTVDRRHFLGFAAAGATFMSAPSVLVGWSNEELEQPGGRRATTAYVGMLEDLTEQNGFGLYTTPPAEFIPSRMVDLARIEACLLRAASESARRRLHRMYAKNAGFIAIRLNDIAGPEETFEWFRIARLAAGRAEDDTVQAWVAGHVGDACTCQRHGYASGLTAAQKAQTAGARVANPAAVLGHLVEAGVHARLGRRRETIDAVRNAERMYEQLPAEATVADGVGVSEYLLRWHQTNALAAVGAHQAAAPLRERVLEMPFIRDDEIGKALLDLDVAAAEFDAGQVDQGCDTVGAAWQRLPGEFRTGQVPRRAFEILDGLKPQHAVTRAVADVRELLAVSGQTALPG</sequence>
<comment type="caution">
    <text evidence="2">The sequence shown here is derived from an EMBL/GenBank/DDBJ whole genome shotgun (WGS) entry which is preliminary data.</text>
</comment>
<keyword evidence="3" id="KW-1185">Reference proteome</keyword>
<organism evidence="2 3">
    <name type="scientific">Nocardia macrotermitis</name>
    <dbReference type="NCBI Taxonomy" id="2585198"/>
    <lineage>
        <taxon>Bacteria</taxon>
        <taxon>Bacillati</taxon>
        <taxon>Actinomycetota</taxon>
        <taxon>Actinomycetes</taxon>
        <taxon>Mycobacteriales</taxon>
        <taxon>Nocardiaceae</taxon>
        <taxon>Nocardia</taxon>
    </lineage>
</organism>
<dbReference type="EMBL" id="WEGK01000013">
    <property type="protein sequence ID" value="MQY22295.1"/>
    <property type="molecule type" value="Genomic_DNA"/>
</dbReference>